<feature type="transmembrane region" description="Helical" evidence="1">
    <location>
        <begin position="427"/>
        <end position="450"/>
    </location>
</feature>
<feature type="transmembrane region" description="Helical" evidence="1">
    <location>
        <begin position="41"/>
        <end position="62"/>
    </location>
</feature>
<name>A0A928Q589_9FIRM</name>
<organism evidence="3 4">
    <name type="scientific">Faecalispora sporosphaeroides</name>
    <dbReference type="NCBI Taxonomy" id="1549"/>
    <lineage>
        <taxon>Bacteria</taxon>
        <taxon>Bacillati</taxon>
        <taxon>Bacillota</taxon>
        <taxon>Clostridia</taxon>
        <taxon>Eubacteriales</taxon>
        <taxon>Oscillospiraceae</taxon>
        <taxon>Faecalispora</taxon>
    </lineage>
</organism>
<evidence type="ECO:0000259" key="2">
    <source>
        <dbReference type="Pfam" id="PF07158"/>
    </source>
</evidence>
<feature type="transmembrane region" description="Helical" evidence="1">
    <location>
        <begin position="343"/>
        <end position="364"/>
    </location>
</feature>
<protein>
    <submittedName>
        <fullName evidence="3">SLC13 family permease</fullName>
    </submittedName>
</protein>
<feature type="transmembrane region" description="Helical" evidence="1">
    <location>
        <begin position="114"/>
        <end position="145"/>
    </location>
</feature>
<keyword evidence="1" id="KW-0812">Transmembrane</keyword>
<feature type="transmembrane region" description="Helical" evidence="1">
    <location>
        <begin position="242"/>
        <end position="262"/>
    </location>
</feature>
<feature type="transmembrane region" description="Helical" evidence="1">
    <location>
        <begin position="74"/>
        <end position="94"/>
    </location>
</feature>
<reference evidence="3" key="1">
    <citation type="submission" date="2019-04" db="EMBL/GenBank/DDBJ databases">
        <title>Evolution of Biomass-Degrading Anaerobic Consortia Revealed by Metagenomics.</title>
        <authorList>
            <person name="Peng X."/>
        </authorList>
    </citation>
    <scope>NUCLEOTIDE SEQUENCE</scope>
    <source>
        <strain evidence="3">SIG551</strain>
    </source>
</reference>
<evidence type="ECO:0000313" key="3">
    <source>
        <dbReference type="EMBL" id="MBE6833670.1"/>
    </source>
</evidence>
<feature type="transmembrane region" description="Helical" evidence="1">
    <location>
        <begin position="12"/>
        <end position="35"/>
    </location>
</feature>
<feature type="transmembrane region" description="Helical" evidence="1">
    <location>
        <begin position="371"/>
        <end position="392"/>
    </location>
</feature>
<feature type="transmembrane region" description="Helical" evidence="1">
    <location>
        <begin position="304"/>
        <end position="323"/>
    </location>
</feature>
<evidence type="ECO:0000313" key="4">
    <source>
        <dbReference type="Proteomes" id="UP000754750"/>
    </source>
</evidence>
<feature type="domain" description="Dicarboxylate carrier MatC N-terminal" evidence="2">
    <location>
        <begin position="19"/>
        <end position="167"/>
    </location>
</feature>
<accession>A0A928Q589</accession>
<feature type="transmembrane region" description="Helical" evidence="1">
    <location>
        <begin position="198"/>
        <end position="217"/>
    </location>
</feature>
<gene>
    <name evidence="3" type="ORF">E7512_08835</name>
</gene>
<feature type="transmembrane region" description="Helical" evidence="1">
    <location>
        <begin position="274"/>
        <end position="292"/>
    </location>
</feature>
<sequence length="451" mass="49039">MLQYTRYSKKYISEGIIFMLNSLLIILAIILSIYLGEKFDINTGLIALAFAYLIGCFVLGMSVNDLLGTWPTKLFLVIFAISLFFNFAVVNGTLNKLANLLLYKARKFSFFLPMILYFITALVSGLGAAFFTSVAIMGAIAMALCKTSGMNRLHASIAVSLGALSGANFMASAHGVLFQSILSKTSLVDQAAVMTKDIFVVSFVYPIIVMAMLLFFSRKKGNAQELKIEKPEPFTPKQKTNLVLILLLMIMVLFIPALANLFKDVEWLVYVSKRIDISFLSVVFAIVAYFLHLADKPKEVLEKVPWNTIWLVCGVGMLIDVAVEAGTIDLLASLINKIPAPLVPVSVCVVAGIMSIFSSTLGVVAPLMFPMIPGIVAATGLNPSLIVVAIIIGAQSTALAPFSTGGSLILGSSGLEEKEQQRFYNDLLYKATPLCLLFAMVATAVLMLIYR</sequence>
<evidence type="ECO:0000256" key="1">
    <source>
        <dbReference type="SAM" id="Phobius"/>
    </source>
</evidence>
<dbReference type="Pfam" id="PF07158">
    <property type="entry name" value="MatC_N"/>
    <property type="match status" value="1"/>
</dbReference>
<dbReference type="AlphaFoldDB" id="A0A928Q589"/>
<feature type="transmembrane region" description="Helical" evidence="1">
    <location>
        <begin position="157"/>
        <end position="178"/>
    </location>
</feature>
<dbReference type="Proteomes" id="UP000754750">
    <property type="component" value="Unassembled WGS sequence"/>
</dbReference>
<dbReference type="EMBL" id="SVNY01000004">
    <property type="protein sequence ID" value="MBE6833670.1"/>
    <property type="molecule type" value="Genomic_DNA"/>
</dbReference>
<dbReference type="InterPro" id="IPR009827">
    <property type="entry name" value="MatC_N"/>
</dbReference>
<comment type="caution">
    <text evidence="3">The sequence shown here is derived from an EMBL/GenBank/DDBJ whole genome shotgun (WGS) entry which is preliminary data.</text>
</comment>
<proteinExistence type="predicted"/>
<keyword evidence="1" id="KW-1133">Transmembrane helix</keyword>
<keyword evidence="1" id="KW-0472">Membrane</keyword>